<evidence type="ECO:0000313" key="2">
    <source>
        <dbReference type="EMBL" id="KAK9813140.1"/>
    </source>
</evidence>
<dbReference type="EMBL" id="JALJOR010000008">
    <property type="protein sequence ID" value="KAK9813140.1"/>
    <property type="molecule type" value="Genomic_DNA"/>
</dbReference>
<protein>
    <submittedName>
        <fullName evidence="2">Uncharacterized protein</fullName>
    </submittedName>
</protein>
<evidence type="ECO:0000256" key="1">
    <source>
        <dbReference type="SAM" id="MobiDB-lite"/>
    </source>
</evidence>
<gene>
    <name evidence="2" type="ORF">WJX72_009680</name>
</gene>
<evidence type="ECO:0000313" key="3">
    <source>
        <dbReference type="Proteomes" id="UP001489004"/>
    </source>
</evidence>
<reference evidence="2 3" key="1">
    <citation type="journal article" date="2024" name="Nat. Commun.">
        <title>Phylogenomics reveals the evolutionary origins of lichenization in chlorophyte algae.</title>
        <authorList>
            <person name="Puginier C."/>
            <person name="Libourel C."/>
            <person name="Otte J."/>
            <person name="Skaloud P."/>
            <person name="Haon M."/>
            <person name="Grisel S."/>
            <person name="Petersen M."/>
            <person name="Berrin J.G."/>
            <person name="Delaux P.M."/>
            <person name="Dal Grande F."/>
            <person name="Keller J."/>
        </authorList>
    </citation>
    <scope>NUCLEOTIDE SEQUENCE [LARGE SCALE GENOMIC DNA]</scope>
    <source>
        <strain evidence="2 3">SAG 2043</strain>
    </source>
</reference>
<dbReference type="AlphaFoldDB" id="A0AAW1PXL3"/>
<feature type="compositionally biased region" description="Basic residues" evidence="1">
    <location>
        <begin position="146"/>
        <end position="157"/>
    </location>
</feature>
<sequence>MLGLINAVKDLSSFTGTLDWDRLYNLPFSIENSDTLALAGFAFDAADALFQIAGPAGKSMIDSLKDGALSLASDMVSGANGYAKIDENGAEIGSGASSMKFDGTKAISNALIDALKGMIIDSVPPVPDQAAVKKQYSRAPPTAKRQTNRHPRRRNAPLRRNLLDGHHSASTTWR</sequence>
<comment type="caution">
    <text evidence="2">The sequence shown here is derived from an EMBL/GenBank/DDBJ whole genome shotgun (WGS) entry which is preliminary data.</text>
</comment>
<name>A0AAW1PXL3_9CHLO</name>
<organism evidence="2 3">
    <name type="scientific">[Myrmecia] bisecta</name>
    <dbReference type="NCBI Taxonomy" id="41462"/>
    <lineage>
        <taxon>Eukaryota</taxon>
        <taxon>Viridiplantae</taxon>
        <taxon>Chlorophyta</taxon>
        <taxon>core chlorophytes</taxon>
        <taxon>Trebouxiophyceae</taxon>
        <taxon>Trebouxiales</taxon>
        <taxon>Trebouxiaceae</taxon>
        <taxon>Myrmecia</taxon>
    </lineage>
</organism>
<feature type="region of interest" description="Disordered" evidence="1">
    <location>
        <begin position="129"/>
        <end position="174"/>
    </location>
</feature>
<keyword evidence="3" id="KW-1185">Reference proteome</keyword>
<accession>A0AAW1PXL3</accession>
<proteinExistence type="predicted"/>
<dbReference type="Proteomes" id="UP001489004">
    <property type="component" value="Unassembled WGS sequence"/>
</dbReference>